<dbReference type="PANTHER" id="PTHR23403">
    <property type="entry name" value="TREHALASE"/>
    <property type="match status" value="1"/>
</dbReference>
<sequence>MCVKMLSDYEVSTTGDASILQRGLPSAEILQTELAWRATNRTIQVKSPYTSQTYYMARYPVNNSAPRPELYIEDYLTVHDPTLSTPLTDSQAADLYSELASGAETGWDYSSLRDGPCPSSQPVRKLEPPRCSHPPPSRRWDPCWDSSKLAFYDFNLTSNSRNSIFTAATFYPVWNGIVPDEVLSSQANAFGYFAAVNMVMNRYNGAIALDILKPFLTHSLWDSPNAWPPHQYIIISALEALPSNLTTNALPTPGSGQSTYDLVPAGQLNFTEAQLPGQPYHNNQAVNFTATGPGADVNGLNGTVVNGGNATAGEGWAATLRREMANRYVTSVLCSWYATGGSISGMLPQLPAAQLNLSNSIGNTGNMFEKFSNLNVDSSGSGGEYTVQVGFGWTNGVLLWATANYGQSLVAAASSSSGAAGLRLSLPSVAVMTVAASVSLCRVVLVVIRTSVE</sequence>
<dbReference type="PANTHER" id="PTHR23403:SF1">
    <property type="entry name" value="TREHALASE"/>
    <property type="match status" value="1"/>
</dbReference>
<evidence type="ECO:0000256" key="2">
    <source>
        <dbReference type="RuleBase" id="RU361180"/>
    </source>
</evidence>
<dbReference type="SUPFAM" id="SSF48208">
    <property type="entry name" value="Six-hairpin glycosidases"/>
    <property type="match status" value="1"/>
</dbReference>
<evidence type="ECO:0000256" key="3">
    <source>
        <dbReference type="SAM" id="MobiDB-lite"/>
    </source>
</evidence>
<dbReference type="PRINTS" id="PR00744">
    <property type="entry name" value="GLHYDRLASE37"/>
</dbReference>
<feature type="region of interest" description="Disordered" evidence="3">
    <location>
        <begin position="111"/>
        <end position="133"/>
    </location>
</feature>
<dbReference type="GO" id="GO:0004555">
    <property type="term" value="F:alpha,alpha-trehalase activity"/>
    <property type="evidence" value="ECO:0007669"/>
    <property type="project" value="UniProtKB-EC"/>
</dbReference>
<name>A0A8I2YUF2_9AGAM</name>
<dbReference type="OrthoDB" id="3542292at2759"/>
<reference evidence="4" key="1">
    <citation type="submission" date="2021-03" db="EMBL/GenBank/DDBJ databases">
        <title>Evolutionary innovations through gain and loss of genes in the ectomycorrhizal Boletales.</title>
        <authorList>
            <person name="Wu G."/>
            <person name="Miyauchi S."/>
            <person name="Morin E."/>
            <person name="Yang Z.-L."/>
            <person name="Xu J."/>
            <person name="Martin F.M."/>
        </authorList>
    </citation>
    <scope>NUCLEOTIDE SEQUENCE</scope>
    <source>
        <strain evidence="4">BR01</strain>
    </source>
</reference>
<keyword evidence="2 4" id="KW-0326">Glycosidase</keyword>
<organism evidence="4 5">
    <name type="scientific">Boletus reticuloceps</name>
    <dbReference type="NCBI Taxonomy" id="495285"/>
    <lineage>
        <taxon>Eukaryota</taxon>
        <taxon>Fungi</taxon>
        <taxon>Dikarya</taxon>
        <taxon>Basidiomycota</taxon>
        <taxon>Agaricomycotina</taxon>
        <taxon>Agaricomycetes</taxon>
        <taxon>Agaricomycetidae</taxon>
        <taxon>Boletales</taxon>
        <taxon>Boletineae</taxon>
        <taxon>Boletaceae</taxon>
        <taxon>Boletoideae</taxon>
        <taxon>Boletus</taxon>
    </lineage>
</organism>
<protein>
    <recommendedName>
        <fullName evidence="2">Trehalase</fullName>
        <ecNumber evidence="2">3.2.1.28</ecNumber>
    </recommendedName>
    <alternativeName>
        <fullName evidence="2">Alpha-trehalose glucohydrolase</fullName>
    </alternativeName>
</protein>
<dbReference type="EC" id="3.2.1.28" evidence="2"/>
<evidence type="ECO:0000313" key="4">
    <source>
        <dbReference type="EMBL" id="KAG6379459.1"/>
    </source>
</evidence>
<comment type="similarity">
    <text evidence="1 2">Belongs to the glycosyl hydrolase 37 family.</text>
</comment>
<gene>
    <name evidence="4" type="ORF">JVT61DRAFT_11939</name>
</gene>
<keyword evidence="5" id="KW-1185">Reference proteome</keyword>
<dbReference type="InterPro" id="IPR008928">
    <property type="entry name" value="6-hairpin_glycosidase_sf"/>
</dbReference>
<comment type="caution">
    <text evidence="4">The sequence shown here is derived from an EMBL/GenBank/DDBJ whole genome shotgun (WGS) entry which is preliminary data.</text>
</comment>
<accession>A0A8I2YUF2</accession>
<dbReference type="Gene3D" id="1.50.10.10">
    <property type="match status" value="2"/>
</dbReference>
<dbReference type="EMBL" id="JAGFBS010000005">
    <property type="protein sequence ID" value="KAG6379459.1"/>
    <property type="molecule type" value="Genomic_DNA"/>
</dbReference>
<dbReference type="InterPro" id="IPR012341">
    <property type="entry name" value="6hp_glycosidase-like_sf"/>
</dbReference>
<dbReference type="InterPro" id="IPR001661">
    <property type="entry name" value="Glyco_hydro_37"/>
</dbReference>
<dbReference type="Proteomes" id="UP000683000">
    <property type="component" value="Unassembled WGS sequence"/>
</dbReference>
<dbReference type="GO" id="GO:0005993">
    <property type="term" value="P:trehalose catabolic process"/>
    <property type="evidence" value="ECO:0007669"/>
    <property type="project" value="TreeGrafter"/>
</dbReference>
<evidence type="ECO:0000256" key="1">
    <source>
        <dbReference type="ARBA" id="ARBA00005615"/>
    </source>
</evidence>
<keyword evidence="2" id="KW-0378">Hydrolase</keyword>
<dbReference type="Pfam" id="PF01204">
    <property type="entry name" value="Trehalase"/>
    <property type="match status" value="3"/>
</dbReference>
<evidence type="ECO:0000313" key="5">
    <source>
        <dbReference type="Proteomes" id="UP000683000"/>
    </source>
</evidence>
<dbReference type="AlphaFoldDB" id="A0A8I2YUF2"/>
<comment type="catalytic activity">
    <reaction evidence="2">
        <text>alpha,alpha-trehalose + H2O = alpha-D-glucose + beta-D-glucose</text>
        <dbReference type="Rhea" id="RHEA:32675"/>
        <dbReference type="ChEBI" id="CHEBI:15377"/>
        <dbReference type="ChEBI" id="CHEBI:15903"/>
        <dbReference type="ChEBI" id="CHEBI:16551"/>
        <dbReference type="ChEBI" id="CHEBI:17925"/>
        <dbReference type="EC" id="3.2.1.28"/>
    </reaction>
</comment>
<proteinExistence type="inferred from homology"/>